<protein>
    <submittedName>
        <fullName evidence="2">Uncharacterized protein</fullName>
    </submittedName>
</protein>
<dbReference type="EMBL" id="CAWUPB010000858">
    <property type="protein sequence ID" value="CAK7327659.1"/>
    <property type="molecule type" value="Genomic_DNA"/>
</dbReference>
<accession>A0AAV1R4C1</accession>
<feature type="compositionally biased region" description="Basic and acidic residues" evidence="1">
    <location>
        <begin position="82"/>
        <end position="93"/>
    </location>
</feature>
<gene>
    <name evidence="2" type="ORF">DCAF_LOCUS5374</name>
</gene>
<proteinExistence type="predicted"/>
<dbReference type="AlphaFoldDB" id="A0AAV1R4C1"/>
<reference evidence="2 3" key="1">
    <citation type="submission" date="2024-01" db="EMBL/GenBank/DDBJ databases">
        <authorList>
            <person name="Waweru B."/>
        </authorList>
    </citation>
    <scope>NUCLEOTIDE SEQUENCE [LARGE SCALE GENOMIC DNA]</scope>
</reference>
<organism evidence="2 3">
    <name type="scientific">Dovyalis caffra</name>
    <dbReference type="NCBI Taxonomy" id="77055"/>
    <lineage>
        <taxon>Eukaryota</taxon>
        <taxon>Viridiplantae</taxon>
        <taxon>Streptophyta</taxon>
        <taxon>Embryophyta</taxon>
        <taxon>Tracheophyta</taxon>
        <taxon>Spermatophyta</taxon>
        <taxon>Magnoliopsida</taxon>
        <taxon>eudicotyledons</taxon>
        <taxon>Gunneridae</taxon>
        <taxon>Pentapetalae</taxon>
        <taxon>rosids</taxon>
        <taxon>fabids</taxon>
        <taxon>Malpighiales</taxon>
        <taxon>Salicaceae</taxon>
        <taxon>Flacourtieae</taxon>
        <taxon>Dovyalis</taxon>
    </lineage>
</organism>
<evidence type="ECO:0000313" key="2">
    <source>
        <dbReference type="EMBL" id="CAK7327659.1"/>
    </source>
</evidence>
<sequence>MVTAKQNATFDSGIQRFFSEQINSDKTGNHKIVLIMDEKIQSKKNLVDEDITSSIDSDEEIDVETIIGDNCTVPKPEPPNVKLDKPASMEKRQTRSSGCHVTQRGFDWGANMEA</sequence>
<comment type="caution">
    <text evidence="2">The sequence shown here is derived from an EMBL/GenBank/DDBJ whole genome shotgun (WGS) entry which is preliminary data.</text>
</comment>
<dbReference type="Proteomes" id="UP001314170">
    <property type="component" value="Unassembled WGS sequence"/>
</dbReference>
<evidence type="ECO:0000256" key="1">
    <source>
        <dbReference type="SAM" id="MobiDB-lite"/>
    </source>
</evidence>
<keyword evidence="3" id="KW-1185">Reference proteome</keyword>
<name>A0AAV1R4C1_9ROSI</name>
<evidence type="ECO:0000313" key="3">
    <source>
        <dbReference type="Proteomes" id="UP001314170"/>
    </source>
</evidence>
<feature type="region of interest" description="Disordered" evidence="1">
    <location>
        <begin position="69"/>
        <end position="114"/>
    </location>
</feature>